<name>A0A812SB30_SYMPI</name>
<comment type="caution">
    <text evidence="2">The sequence shown here is derived from an EMBL/GenBank/DDBJ whole genome shotgun (WGS) entry which is preliminary data.</text>
</comment>
<dbReference type="Proteomes" id="UP000649617">
    <property type="component" value="Unassembled WGS sequence"/>
</dbReference>
<gene>
    <name evidence="2" type="ORF">SPIL2461_LOCUS12018</name>
</gene>
<organism evidence="2 3">
    <name type="scientific">Symbiodinium pilosum</name>
    <name type="common">Dinoflagellate</name>
    <dbReference type="NCBI Taxonomy" id="2952"/>
    <lineage>
        <taxon>Eukaryota</taxon>
        <taxon>Sar</taxon>
        <taxon>Alveolata</taxon>
        <taxon>Dinophyceae</taxon>
        <taxon>Suessiales</taxon>
        <taxon>Symbiodiniaceae</taxon>
        <taxon>Symbiodinium</taxon>
    </lineage>
</organism>
<dbReference type="EMBL" id="CAJNIZ010024018">
    <property type="protein sequence ID" value="CAE7473377.1"/>
    <property type="molecule type" value="Genomic_DNA"/>
</dbReference>
<keyword evidence="3" id="KW-1185">Reference proteome</keyword>
<evidence type="ECO:0000313" key="2">
    <source>
        <dbReference type="EMBL" id="CAE7473377.1"/>
    </source>
</evidence>
<proteinExistence type="predicted"/>
<dbReference type="InterPro" id="IPR000477">
    <property type="entry name" value="RT_dom"/>
</dbReference>
<accession>A0A812SB30</accession>
<feature type="domain" description="Reverse transcriptase" evidence="1">
    <location>
        <begin position="7"/>
        <end position="99"/>
    </location>
</feature>
<dbReference type="AlphaFoldDB" id="A0A812SB30"/>
<protein>
    <recommendedName>
        <fullName evidence="1">Reverse transcriptase domain-containing protein</fullName>
    </recommendedName>
</protein>
<reference evidence="2" key="1">
    <citation type="submission" date="2021-02" db="EMBL/GenBank/DDBJ databases">
        <authorList>
            <person name="Dougan E. K."/>
            <person name="Rhodes N."/>
            <person name="Thang M."/>
            <person name="Chan C."/>
        </authorList>
    </citation>
    <scope>NUCLEOTIDE SEQUENCE</scope>
</reference>
<sequence length="442" mass="48701">MRIAMLKKHTGGWRPIGLTSVMWRIGAKAIARAMRPWMASWLDAHTMGGVFGASVAEVHAMINFDNTCAAIFVAEDLSSFFDTVDWQALFVTLQHLRALAHAGRRPIALLVLARVGHGLQQAKVTSDRFDRAHGFKCTKRKCSVAGANTPRRAVVTEAFEYEATGELKPLGVVHVVGDPGAMRLASDAWDKMRARAAYVRMIPAHASLRNKLMRPLVAPCIMWAPYVVANNATLLRDLRKLLLRGAFPKALRETTWLVLLEALGREFDPTCMATCAVFTQAVRWHCSEPRWLDTVPLEFAGGARCLFAGHVQLFAKAQTKDEYNASLVTGGSCWTVMPNTRLHEVHPHAVCLCGAKLPSRPHLRWQCPATEDLRRHMRQPRTRAEHRLLAVALDERPGPLQGVEGRDEVLNQLPSALLSDSLSSTTDGSAAEGVAATDCISL</sequence>
<dbReference type="Pfam" id="PF00078">
    <property type="entry name" value="RVT_1"/>
    <property type="match status" value="1"/>
</dbReference>
<evidence type="ECO:0000313" key="3">
    <source>
        <dbReference type="Proteomes" id="UP000649617"/>
    </source>
</evidence>
<evidence type="ECO:0000259" key="1">
    <source>
        <dbReference type="Pfam" id="PF00078"/>
    </source>
</evidence>